<comment type="caution">
    <text evidence="1">The sequence shown here is derived from an EMBL/GenBank/DDBJ whole genome shotgun (WGS) entry which is preliminary data.</text>
</comment>
<dbReference type="Proteomes" id="UP000223913">
    <property type="component" value="Unassembled WGS sequence"/>
</dbReference>
<dbReference type="EMBL" id="PDUD01000022">
    <property type="protein sequence ID" value="PHN05234.1"/>
    <property type="molecule type" value="Genomic_DNA"/>
</dbReference>
<sequence>MTFLGLAWIGAVYEASTTEEGTGLQPSTINREKMYPAKVLLQGIILDFKMVSVLIYPAYLSNLNKHVAHLL</sequence>
<name>A0A2D0N9N3_FLAN2</name>
<protein>
    <submittedName>
        <fullName evidence="1">Uncharacterized protein</fullName>
    </submittedName>
</protein>
<evidence type="ECO:0000313" key="2">
    <source>
        <dbReference type="Proteomes" id="UP000223913"/>
    </source>
</evidence>
<gene>
    <name evidence="1" type="ORF">CRP01_17090</name>
</gene>
<keyword evidence="2" id="KW-1185">Reference proteome</keyword>
<organism evidence="1 2">
    <name type="scientific">Flavilitoribacter nigricans (strain ATCC 23147 / DSM 23189 / NBRC 102662 / NCIMB 1420 / SS-2)</name>
    <name type="common">Lewinella nigricans</name>
    <dbReference type="NCBI Taxonomy" id="1122177"/>
    <lineage>
        <taxon>Bacteria</taxon>
        <taxon>Pseudomonadati</taxon>
        <taxon>Bacteroidota</taxon>
        <taxon>Saprospiria</taxon>
        <taxon>Saprospirales</taxon>
        <taxon>Lewinellaceae</taxon>
        <taxon>Flavilitoribacter</taxon>
    </lineage>
</organism>
<dbReference type="AlphaFoldDB" id="A0A2D0N9N3"/>
<evidence type="ECO:0000313" key="1">
    <source>
        <dbReference type="EMBL" id="PHN05234.1"/>
    </source>
</evidence>
<proteinExistence type="predicted"/>
<reference evidence="1 2" key="1">
    <citation type="submission" date="2017-10" db="EMBL/GenBank/DDBJ databases">
        <title>The draft genome sequence of Lewinella nigricans NBRC 102662.</title>
        <authorList>
            <person name="Wang K."/>
        </authorList>
    </citation>
    <scope>NUCLEOTIDE SEQUENCE [LARGE SCALE GENOMIC DNA]</scope>
    <source>
        <strain evidence="1 2">NBRC 102662</strain>
    </source>
</reference>
<accession>A0A2D0N9N3</accession>